<dbReference type="GO" id="GO:0016887">
    <property type="term" value="F:ATP hydrolysis activity"/>
    <property type="evidence" value="ECO:0007669"/>
    <property type="project" value="TreeGrafter"/>
</dbReference>
<dbReference type="PROSITE" id="PS00662">
    <property type="entry name" value="T2SP_E"/>
    <property type="match status" value="1"/>
</dbReference>
<evidence type="ECO:0000256" key="1">
    <source>
        <dbReference type="ARBA" id="ARBA00006611"/>
    </source>
</evidence>
<evidence type="ECO:0000259" key="4">
    <source>
        <dbReference type="PROSITE" id="PS00662"/>
    </source>
</evidence>
<dbReference type="GO" id="GO:0005524">
    <property type="term" value="F:ATP binding"/>
    <property type="evidence" value="ECO:0007669"/>
    <property type="project" value="UniProtKB-KW"/>
</dbReference>
<keyword evidence="3" id="KW-0067">ATP-binding</keyword>
<dbReference type="Pfam" id="PF05157">
    <property type="entry name" value="MshEN"/>
    <property type="match status" value="1"/>
</dbReference>
<evidence type="ECO:0000313" key="6">
    <source>
        <dbReference type="Proteomes" id="UP000177235"/>
    </source>
</evidence>
<name>A0A1F5QCH6_9BACT</name>
<sequence length="547" mass="60577">MQEKIKTPEEKAEKIKEVFKELNRKFQEDEATRVAQSMQLPYFDLRNFPIDEQALLTVPEPKAKMAAAIPFYKEKKIIKLGFVDPSNKDLRSLVTDLQKQGLKVEQYLVSQSAFEGALKQYNRILVAPVRHNSEIEIRRDKDSLEKLKNLSKARDLPETTELLATIISAALAANSSDIHLEPEKEHLRIRFRVDGVLQDTAQLPLDAYAHLLSRIKLAANLKLNVTTMPQDGRITVVTAQKPIDLRVSLLPSAYGESIVIRVLGTEGVTVDIEQLGLSVRDLEILQGELDKPNGMILTTGPTGSGKTTTLYAFLRYLNRGGVKIITLEDPVEYKIEGITQTPIDYGAHMDFAKGLRSILRQDPDIVMVGEIRDFETAETAASASLTGHVVLSTLHTNNAAGAIPRLMDLGVKAVTLAPALNALIAQRLVRKICQECKKIYKPDHTELSRVQLVLANVPKNRLPKHLAFYHSAGCKACHGLGYKGRIGVFEVFAVDGSIEKLIYEGASTRDIKKSATAAGMTTMQQDAILKAAQGLTDLAEVWRVTEE</sequence>
<evidence type="ECO:0000256" key="2">
    <source>
        <dbReference type="ARBA" id="ARBA00022741"/>
    </source>
</evidence>
<evidence type="ECO:0000256" key="3">
    <source>
        <dbReference type="ARBA" id="ARBA00022840"/>
    </source>
</evidence>
<dbReference type="InterPro" id="IPR007831">
    <property type="entry name" value="T2SS_GspE_N"/>
</dbReference>
<accession>A0A1F5QCH6</accession>
<dbReference type="InterPro" id="IPR037257">
    <property type="entry name" value="T2SS_E_N_sf"/>
</dbReference>
<dbReference type="SUPFAM" id="SSF160246">
    <property type="entry name" value="EspE N-terminal domain-like"/>
    <property type="match status" value="1"/>
</dbReference>
<gene>
    <name evidence="5" type="ORF">A3J05_03675</name>
</gene>
<dbReference type="EMBL" id="MFFF01000011">
    <property type="protein sequence ID" value="OGE99879.1"/>
    <property type="molecule type" value="Genomic_DNA"/>
</dbReference>
<dbReference type="Pfam" id="PF00437">
    <property type="entry name" value="T2SSE"/>
    <property type="match status" value="1"/>
</dbReference>
<comment type="similarity">
    <text evidence="1">Belongs to the GSP E family.</text>
</comment>
<dbReference type="SMART" id="SM00382">
    <property type="entry name" value="AAA"/>
    <property type="match status" value="1"/>
</dbReference>
<proteinExistence type="inferred from homology"/>
<dbReference type="InterPro" id="IPR003593">
    <property type="entry name" value="AAA+_ATPase"/>
</dbReference>
<keyword evidence="2" id="KW-0547">Nucleotide-binding</keyword>
<reference evidence="5 6" key="1">
    <citation type="journal article" date="2016" name="Nat. Commun.">
        <title>Thousands of microbial genomes shed light on interconnected biogeochemical processes in an aquifer system.</title>
        <authorList>
            <person name="Anantharaman K."/>
            <person name="Brown C.T."/>
            <person name="Hug L.A."/>
            <person name="Sharon I."/>
            <person name="Castelle C.J."/>
            <person name="Probst A.J."/>
            <person name="Thomas B.C."/>
            <person name="Singh A."/>
            <person name="Wilkins M.J."/>
            <person name="Karaoz U."/>
            <person name="Brodie E.L."/>
            <person name="Williams K.H."/>
            <person name="Hubbard S.S."/>
            <person name="Banfield J.F."/>
        </authorList>
    </citation>
    <scope>NUCLEOTIDE SEQUENCE [LARGE SCALE GENOMIC DNA]</scope>
</reference>
<evidence type="ECO:0000313" key="5">
    <source>
        <dbReference type="EMBL" id="OGE99879.1"/>
    </source>
</evidence>
<dbReference type="GO" id="GO:0005886">
    <property type="term" value="C:plasma membrane"/>
    <property type="evidence" value="ECO:0007669"/>
    <property type="project" value="TreeGrafter"/>
</dbReference>
<dbReference type="Gene3D" id="3.30.450.90">
    <property type="match status" value="1"/>
</dbReference>
<dbReference type="InterPro" id="IPR001482">
    <property type="entry name" value="T2SS/T4SS_dom"/>
</dbReference>
<dbReference type="InterPro" id="IPR027417">
    <property type="entry name" value="P-loop_NTPase"/>
</dbReference>
<dbReference type="PANTHER" id="PTHR30258:SF2">
    <property type="entry name" value="COMG OPERON PROTEIN 1"/>
    <property type="match status" value="1"/>
</dbReference>
<dbReference type="SUPFAM" id="SSF52540">
    <property type="entry name" value="P-loop containing nucleoside triphosphate hydrolases"/>
    <property type="match status" value="1"/>
</dbReference>
<protein>
    <recommendedName>
        <fullName evidence="4">Bacterial type II secretion system protein E domain-containing protein</fullName>
    </recommendedName>
</protein>
<comment type="caution">
    <text evidence="5">The sequence shown here is derived from an EMBL/GenBank/DDBJ whole genome shotgun (WGS) entry which is preliminary data.</text>
</comment>
<organism evidence="5 6">
    <name type="scientific">Candidatus Doudnabacteria bacterium RIFCSPLOWO2_02_FULL_48_13</name>
    <dbReference type="NCBI Taxonomy" id="1817845"/>
    <lineage>
        <taxon>Bacteria</taxon>
        <taxon>Candidatus Doudnaibacteriota</taxon>
    </lineage>
</organism>
<dbReference type="AlphaFoldDB" id="A0A1F5QCH6"/>
<dbReference type="PANTHER" id="PTHR30258">
    <property type="entry name" value="TYPE II SECRETION SYSTEM PROTEIN GSPE-RELATED"/>
    <property type="match status" value="1"/>
</dbReference>
<dbReference type="Proteomes" id="UP000177235">
    <property type="component" value="Unassembled WGS sequence"/>
</dbReference>
<dbReference type="CDD" id="cd01129">
    <property type="entry name" value="PulE-GspE-like"/>
    <property type="match status" value="1"/>
</dbReference>
<dbReference type="Gene3D" id="3.40.50.300">
    <property type="entry name" value="P-loop containing nucleotide triphosphate hydrolases"/>
    <property type="match status" value="1"/>
</dbReference>
<feature type="domain" description="Bacterial type II secretion system protein E" evidence="4">
    <location>
        <begin position="359"/>
        <end position="373"/>
    </location>
</feature>